<dbReference type="Pfam" id="PF07394">
    <property type="entry name" value="DUF1501"/>
    <property type="match status" value="1"/>
</dbReference>
<evidence type="ECO:0000313" key="2">
    <source>
        <dbReference type="Proteomes" id="UP001248581"/>
    </source>
</evidence>
<gene>
    <name evidence="1" type="ORF">RI845_03310</name>
</gene>
<protein>
    <submittedName>
        <fullName evidence="1">DUF1501 domain-containing protein</fullName>
    </submittedName>
</protein>
<keyword evidence="2" id="KW-1185">Reference proteome</keyword>
<proteinExistence type="predicted"/>
<dbReference type="RefSeq" id="WP_348388338.1">
    <property type="nucleotide sequence ID" value="NZ_CP134146.1"/>
</dbReference>
<accession>A0ABY9TK41</accession>
<reference evidence="2" key="1">
    <citation type="submission" date="2023-09" db="EMBL/GenBank/DDBJ databases">
        <authorList>
            <person name="Li S."/>
            <person name="Li X."/>
            <person name="Zhang C."/>
            <person name="Zhao Z."/>
        </authorList>
    </citation>
    <scope>NUCLEOTIDE SEQUENCE [LARGE SCALE GENOMIC DNA]</scope>
    <source>
        <strain evidence="2">SQ345</strain>
    </source>
</reference>
<dbReference type="EMBL" id="CP134146">
    <property type="protein sequence ID" value="WNC69194.1"/>
    <property type="molecule type" value="Genomic_DNA"/>
</dbReference>
<sequence>MANSKKKLHRREFLKNSCKIGVSASVVKALGLSSLLHAQQSLAAEQDYKALVFIFLAGGNDSFNMIAPKGVGNLRTNYEDGRRNAAISAEQLNAITPKTDVKIYGGEQYNEFGLHPACADMAEMFNNEEMSIVCNIGNLYEPTTRWQLLNDKVTLPPQLYSHSDQQLQFQSQPDIPFRYGWGGRLAEMVEDFNSSSNVSPLISVSGLNSFQVASQPDVSAYVMGYDGAVKLNGVTNERKTLLESSIDSIDASSHLMLQKYRDVFNSAKKSEAIVTSAFTEAEQTGVDYDAIFTAAGANTSKIGRQLKTIAKMIAGRNSTGNNRPIYFVEMNGFDTHKKLLTNHQTLMTDLNAALKGFKDVLVAQGDFDKTLSFVGSEFGRTLTPNGNDAEFGTDHAWGGHALLMGGMINGGQMFGTHPDLKLKEGLDASSGRGRWIPTTSTSQCVAKIANWFGVNQEELPLLIPSINNFPDTFTASSNLDFFKQEVS</sequence>
<dbReference type="Proteomes" id="UP001248581">
    <property type="component" value="Chromosome"/>
</dbReference>
<evidence type="ECO:0000313" key="1">
    <source>
        <dbReference type="EMBL" id="WNC69194.1"/>
    </source>
</evidence>
<dbReference type="PANTHER" id="PTHR43737:SF1">
    <property type="entry name" value="DUF1501 DOMAIN-CONTAINING PROTEIN"/>
    <property type="match status" value="1"/>
</dbReference>
<dbReference type="PANTHER" id="PTHR43737">
    <property type="entry name" value="BLL7424 PROTEIN"/>
    <property type="match status" value="1"/>
</dbReference>
<name>A0ABY9TK41_9GAMM</name>
<dbReference type="InterPro" id="IPR010869">
    <property type="entry name" value="DUF1501"/>
</dbReference>
<organism evidence="1 2">
    <name type="scientific">Thalassotalea nanhaiensis</name>
    <dbReference type="NCBI Taxonomy" id="3065648"/>
    <lineage>
        <taxon>Bacteria</taxon>
        <taxon>Pseudomonadati</taxon>
        <taxon>Pseudomonadota</taxon>
        <taxon>Gammaproteobacteria</taxon>
        <taxon>Alteromonadales</taxon>
        <taxon>Colwelliaceae</taxon>
        <taxon>Thalassotalea</taxon>
    </lineage>
</organism>